<dbReference type="Proteomes" id="UP001604336">
    <property type="component" value="Unassembled WGS sequence"/>
</dbReference>
<proteinExistence type="predicted"/>
<dbReference type="EMBL" id="JBFOLK010000006">
    <property type="protein sequence ID" value="KAL2506215.1"/>
    <property type="molecule type" value="Genomic_DNA"/>
</dbReference>
<evidence type="ECO:0000313" key="3">
    <source>
        <dbReference type="Proteomes" id="UP001604336"/>
    </source>
</evidence>
<dbReference type="AlphaFoldDB" id="A0ABD1T0G8"/>
<name>A0ABD1T0G8_9LAMI</name>
<evidence type="ECO:0000256" key="1">
    <source>
        <dbReference type="SAM" id="MobiDB-lite"/>
    </source>
</evidence>
<gene>
    <name evidence="2" type="ORF">Adt_21836</name>
</gene>
<sequence>MMKSGKEKNDHEERIVQRADFQGHLLELVIQQCSWSKVVAAQHLAYITLVKEFFANFNKDIDTLESSHRHQTWELATSVDSNSRCSIMFQCLISGFCLEVGVPLLPFEEVDTPEDPLTHKTTDNSKDKMRARKIRAQCAPVVQPDDAAPEPTPSVP</sequence>
<feature type="region of interest" description="Disordered" evidence="1">
    <location>
        <begin position="111"/>
        <end position="130"/>
    </location>
</feature>
<organism evidence="2 3">
    <name type="scientific">Abeliophyllum distichum</name>
    <dbReference type="NCBI Taxonomy" id="126358"/>
    <lineage>
        <taxon>Eukaryota</taxon>
        <taxon>Viridiplantae</taxon>
        <taxon>Streptophyta</taxon>
        <taxon>Embryophyta</taxon>
        <taxon>Tracheophyta</taxon>
        <taxon>Spermatophyta</taxon>
        <taxon>Magnoliopsida</taxon>
        <taxon>eudicotyledons</taxon>
        <taxon>Gunneridae</taxon>
        <taxon>Pentapetalae</taxon>
        <taxon>asterids</taxon>
        <taxon>lamiids</taxon>
        <taxon>Lamiales</taxon>
        <taxon>Oleaceae</taxon>
        <taxon>Forsythieae</taxon>
        <taxon>Abeliophyllum</taxon>
    </lineage>
</organism>
<evidence type="ECO:0000313" key="2">
    <source>
        <dbReference type="EMBL" id="KAL2506215.1"/>
    </source>
</evidence>
<protein>
    <submittedName>
        <fullName evidence="2">Uncharacterized protein</fullName>
    </submittedName>
</protein>
<accession>A0ABD1T0G8</accession>
<feature type="compositionally biased region" description="Basic and acidic residues" evidence="1">
    <location>
        <begin position="116"/>
        <end position="128"/>
    </location>
</feature>
<reference evidence="3" key="1">
    <citation type="submission" date="2024-07" db="EMBL/GenBank/DDBJ databases">
        <title>Two chromosome-level genome assemblies of Korean endemic species Abeliophyllum distichum and Forsythia ovata (Oleaceae).</title>
        <authorList>
            <person name="Jang H."/>
        </authorList>
    </citation>
    <scope>NUCLEOTIDE SEQUENCE [LARGE SCALE GENOMIC DNA]</scope>
</reference>
<comment type="caution">
    <text evidence="2">The sequence shown here is derived from an EMBL/GenBank/DDBJ whole genome shotgun (WGS) entry which is preliminary data.</text>
</comment>
<keyword evidence="3" id="KW-1185">Reference proteome</keyword>